<proteinExistence type="predicted"/>
<dbReference type="EMBL" id="SSOC01000002">
    <property type="protein sequence ID" value="THF66178.1"/>
    <property type="molecule type" value="Genomic_DNA"/>
</dbReference>
<name>A0A4V3WC92_9RHOO</name>
<reference evidence="2 3" key="1">
    <citation type="submission" date="2019-04" db="EMBL/GenBank/DDBJ databases">
        <title>Azoarcus nasutitermitis sp. nov. isolated from termite nest.</title>
        <authorList>
            <person name="Lin S.-Y."/>
            <person name="Hameed A."/>
            <person name="Hsu Y.-H."/>
            <person name="Young C.-C."/>
        </authorList>
    </citation>
    <scope>NUCLEOTIDE SEQUENCE [LARGE SCALE GENOMIC DNA]</scope>
    <source>
        <strain evidence="2 3">CC-YHH838</strain>
    </source>
</reference>
<dbReference type="InterPro" id="IPR007712">
    <property type="entry name" value="RelE/ParE_toxin"/>
</dbReference>
<sequence>MATVRVRVQESASYRIDEIYRYTRDRWGAQQADRYITGLFEAFDGIETHATPSRPIPAEFGIEGYFFRYERHFVYWRRLSNGDIGIVTILHERMHQIERFREDFDPGVRPVGS</sequence>
<keyword evidence="3" id="KW-1185">Reference proteome</keyword>
<dbReference type="Gene3D" id="3.30.2310.20">
    <property type="entry name" value="RelE-like"/>
    <property type="match status" value="1"/>
</dbReference>
<accession>A0A4V3WC92</accession>
<gene>
    <name evidence="2" type="ORF">E6C76_04785</name>
</gene>
<evidence type="ECO:0000313" key="3">
    <source>
        <dbReference type="Proteomes" id="UP000308430"/>
    </source>
</evidence>
<dbReference type="AlphaFoldDB" id="A0A4V3WC92"/>
<evidence type="ECO:0000256" key="1">
    <source>
        <dbReference type="ARBA" id="ARBA00022649"/>
    </source>
</evidence>
<dbReference type="Pfam" id="PF05016">
    <property type="entry name" value="ParE_toxin"/>
    <property type="match status" value="1"/>
</dbReference>
<dbReference type="Proteomes" id="UP000308430">
    <property type="component" value="Unassembled WGS sequence"/>
</dbReference>
<keyword evidence="1" id="KW-1277">Toxin-antitoxin system</keyword>
<evidence type="ECO:0000313" key="2">
    <source>
        <dbReference type="EMBL" id="THF66178.1"/>
    </source>
</evidence>
<dbReference type="InterPro" id="IPR035093">
    <property type="entry name" value="RelE/ParE_toxin_dom_sf"/>
</dbReference>
<organism evidence="2 3">
    <name type="scientific">Pseudothauera nasutitermitis</name>
    <dbReference type="NCBI Taxonomy" id="2565930"/>
    <lineage>
        <taxon>Bacteria</taxon>
        <taxon>Pseudomonadati</taxon>
        <taxon>Pseudomonadota</taxon>
        <taxon>Betaproteobacteria</taxon>
        <taxon>Rhodocyclales</taxon>
        <taxon>Zoogloeaceae</taxon>
        <taxon>Pseudothauera</taxon>
    </lineage>
</organism>
<dbReference type="OrthoDB" id="516834at2"/>
<dbReference type="RefSeq" id="WP_136347127.1">
    <property type="nucleotide sequence ID" value="NZ_SSOC01000002.1"/>
</dbReference>
<protein>
    <submittedName>
        <fullName evidence="2">Type II toxin-antitoxin system RelE/ParE family toxin</fullName>
    </submittedName>
</protein>
<comment type="caution">
    <text evidence="2">The sequence shown here is derived from an EMBL/GenBank/DDBJ whole genome shotgun (WGS) entry which is preliminary data.</text>
</comment>